<dbReference type="InterPro" id="IPR036852">
    <property type="entry name" value="Peptidase_S8/S53_dom_sf"/>
</dbReference>
<dbReference type="PROSITE" id="PS51892">
    <property type="entry name" value="SUBTILASE"/>
    <property type="match status" value="1"/>
</dbReference>
<evidence type="ECO:0000256" key="8">
    <source>
        <dbReference type="SAM" id="SignalP"/>
    </source>
</evidence>
<gene>
    <name evidence="10" type="ORF">NMN56_011890</name>
</gene>
<keyword evidence="7" id="KW-0812">Transmembrane</keyword>
<dbReference type="RefSeq" id="WP_274044017.1">
    <property type="nucleotide sequence ID" value="NZ_JANCPR020000009.1"/>
</dbReference>
<name>A0ABT6ZUZ9_9ACTN</name>
<feature type="active site" description="Charge relay system" evidence="5">
    <location>
        <position position="107"/>
    </location>
</feature>
<dbReference type="Proteomes" id="UP001214441">
    <property type="component" value="Unassembled WGS sequence"/>
</dbReference>
<feature type="compositionally biased region" description="Low complexity" evidence="6">
    <location>
        <begin position="343"/>
        <end position="362"/>
    </location>
</feature>
<feature type="chain" id="PRO_5046118326" evidence="8">
    <location>
        <begin position="41"/>
        <end position="412"/>
    </location>
</feature>
<evidence type="ECO:0000259" key="9">
    <source>
        <dbReference type="Pfam" id="PF00082"/>
    </source>
</evidence>
<evidence type="ECO:0000256" key="6">
    <source>
        <dbReference type="SAM" id="MobiDB-lite"/>
    </source>
</evidence>
<dbReference type="PANTHER" id="PTHR43806">
    <property type="entry name" value="PEPTIDASE S8"/>
    <property type="match status" value="1"/>
</dbReference>
<feature type="compositionally biased region" description="Basic and acidic residues" evidence="6">
    <location>
        <begin position="364"/>
        <end position="380"/>
    </location>
</feature>
<organism evidence="10 11">
    <name type="scientific">Streptomyces iconiensis</name>
    <dbReference type="NCBI Taxonomy" id="1384038"/>
    <lineage>
        <taxon>Bacteria</taxon>
        <taxon>Bacillati</taxon>
        <taxon>Actinomycetota</taxon>
        <taxon>Actinomycetes</taxon>
        <taxon>Kitasatosporales</taxon>
        <taxon>Streptomycetaceae</taxon>
        <taxon>Streptomyces</taxon>
    </lineage>
</organism>
<feature type="signal peptide" evidence="8">
    <location>
        <begin position="1"/>
        <end position="40"/>
    </location>
</feature>
<keyword evidence="2 5" id="KW-0645">Protease</keyword>
<sequence>MAINVGTGTGATMRRRIGAVLAAAGAMAVLQAGLAPVAHADGVQEQQWYLDAMQAEKMWEVSTGKGVKVAVVDSGLDSSTPSLRGQVLPGKDVSRLPGGTDTDKSGHGTTMAELIAGTGRAGSLKGLAPDAKVIPIRVALQGTDGKTSWDPLIAGVRAAADTDAQIISMSIGTDAPDPRLLDAVKFAANKGKLFLASAGNDRNKKNYEHFPAGFPHAVSVAATDETGKVAEYSNSASDVDIAAPGTNIPGWWCDKARKRYCDQNGGTSAATALASASAALLWSKHPDWTANQVLRVLLNTTGLKEKHIKPSVYLGHGAVRPRANLLEGKGDPGDPEISPLTNKKLGPPAKKSSGSSKSGDADGVPDKVKVADSAAGDDKGSVVLPVVGVGAGVVVLAGGGFAIARMRRKSET</sequence>
<dbReference type="InterPro" id="IPR015500">
    <property type="entry name" value="Peptidase_S8_subtilisin-rel"/>
</dbReference>
<dbReference type="InterPro" id="IPR050131">
    <property type="entry name" value="Peptidase_S8_subtilisin-like"/>
</dbReference>
<reference evidence="10 11" key="1">
    <citation type="submission" date="2023-05" db="EMBL/GenBank/DDBJ databases">
        <title>Streptantibioticus silvisoli sp. nov., acidotolerant actinomycetes 1 from pine litter.</title>
        <authorList>
            <person name="Swiecimska M."/>
            <person name="Golinska P."/>
            <person name="Sangal V."/>
            <person name="Wachnowicz B."/>
            <person name="Goodfellow M."/>
        </authorList>
    </citation>
    <scope>NUCLEOTIDE SEQUENCE [LARGE SCALE GENOMIC DNA]</scope>
    <source>
        <strain evidence="10 11">DSM 42109</strain>
    </source>
</reference>
<dbReference type="Gene3D" id="3.40.50.200">
    <property type="entry name" value="Peptidase S8/S53 domain"/>
    <property type="match status" value="1"/>
</dbReference>
<evidence type="ECO:0000256" key="3">
    <source>
        <dbReference type="ARBA" id="ARBA00022801"/>
    </source>
</evidence>
<comment type="caution">
    <text evidence="10">The sequence shown here is derived from an EMBL/GenBank/DDBJ whole genome shotgun (WGS) entry which is preliminary data.</text>
</comment>
<dbReference type="SUPFAM" id="SSF52743">
    <property type="entry name" value="Subtilisin-like"/>
    <property type="match status" value="1"/>
</dbReference>
<evidence type="ECO:0000256" key="4">
    <source>
        <dbReference type="ARBA" id="ARBA00022825"/>
    </source>
</evidence>
<dbReference type="PRINTS" id="PR00723">
    <property type="entry name" value="SUBTILISIN"/>
</dbReference>
<evidence type="ECO:0000256" key="1">
    <source>
        <dbReference type="ARBA" id="ARBA00011073"/>
    </source>
</evidence>
<keyword evidence="8" id="KW-0732">Signal</keyword>
<protein>
    <submittedName>
        <fullName evidence="10">S8 family serine peptidase</fullName>
    </submittedName>
</protein>
<dbReference type="EMBL" id="JANCPR020000009">
    <property type="protein sequence ID" value="MDJ1132639.1"/>
    <property type="molecule type" value="Genomic_DNA"/>
</dbReference>
<evidence type="ECO:0000256" key="7">
    <source>
        <dbReference type="SAM" id="Phobius"/>
    </source>
</evidence>
<dbReference type="InterPro" id="IPR000209">
    <property type="entry name" value="Peptidase_S8/S53_dom"/>
</dbReference>
<feature type="region of interest" description="Disordered" evidence="6">
    <location>
        <begin position="324"/>
        <end position="380"/>
    </location>
</feature>
<feature type="active site" description="Charge relay system" evidence="5">
    <location>
        <position position="268"/>
    </location>
</feature>
<feature type="transmembrane region" description="Helical" evidence="7">
    <location>
        <begin position="382"/>
        <end position="404"/>
    </location>
</feature>
<feature type="active site" description="Charge relay system" evidence="5">
    <location>
        <position position="73"/>
    </location>
</feature>
<dbReference type="PANTHER" id="PTHR43806:SF11">
    <property type="entry name" value="CEREVISIN-RELATED"/>
    <property type="match status" value="1"/>
</dbReference>
<evidence type="ECO:0000313" key="10">
    <source>
        <dbReference type="EMBL" id="MDJ1132639.1"/>
    </source>
</evidence>
<keyword evidence="4 5" id="KW-0720">Serine protease</keyword>
<keyword evidence="7" id="KW-0472">Membrane</keyword>
<evidence type="ECO:0000256" key="2">
    <source>
        <dbReference type="ARBA" id="ARBA00022670"/>
    </source>
</evidence>
<feature type="domain" description="Peptidase S8/S53" evidence="9">
    <location>
        <begin position="64"/>
        <end position="301"/>
    </location>
</feature>
<comment type="similarity">
    <text evidence="1 5">Belongs to the peptidase S8 family.</text>
</comment>
<accession>A0ABT6ZUZ9</accession>
<proteinExistence type="inferred from homology"/>
<evidence type="ECO:0000313" key="11">
    <source>
        <dbReference type="Proteomes" id="UP001214441"/>
    </source>
</evidence>
<keyword evidence="3 5" id="KW-0378">Hydrolase</keyword>
<keyword evidence="11" id="KW-1185">Reference proteome</keyword>
<feature type="region of interest" description="Disordered" evidence="6">
    <location>
        <begin position="81"/>
        <end position="108"/>
    </location>
</feature>
<evidence type="ECO:0000256" key="5">
    <source>
        <dbReference type="PROSITE-ProRule" id="PRU01240"/>
    </source>
</evidence>
<keyword evidence="7" id="KW-1133">Transmembrane helix</keyword>
<dbReference type="Pfam" id="PF00082">
    <property type="entry name" value="Peptidase_S8"/>
    <property type="match status" value="1"/>
</dbReference>